<evidence type="ECO:0000259" key="20">
    <source>
        <dbReference type="PROSITE" id="PS51194"/>
    </source>
</evidence>
<evidence type="ECO:0000259" key="21">
    <source>
        <dbReference type="PROSITE" id="PS51195"/>
    </source>
</evidence>
<keyword evidence="17" id="KW-0175">Coiled coil</keyword>
<dbReference type="PROSITE" id="PS51194">
    <property type="entry name" value="HELICASE_CTER"/>
    <property type="match status" value="1"/>
</dbReference>
<dbReference type="GO" id="GO:0000398">
    <property type="term" value="P:mRNA splicing, via spliceosome"/>
    <property type="evidence" value="ECO:0007669"/>
    <property type="project" value="UniProtKB-ARBA"/>
</dbReference>
<proteinExistence type="inferred from homology"/>
<dbReference type="InterPro" id="IPR014014">
    <property type="entry name" value="RNA_helicase_DEAD_Q_motif"/>
</dbReference>
<dbReference type="SMART" id="SM00487">
    <property type="entry name" value="DEXDc"/>
    <property type="match status" value="1"/>
</dbReference>
<dbReference type="InterPro" id="IPR027417">
    <property type="entry name" value="P-loop_NTPase"/>
</dbReference>
<keyword evidence="9" id="KW-0539">Nucleus</keyword>
<dbReference type="Pfam" id="PF00271">
    <property type="entry name" value="Helicase_C"/>
    <property type="match status" value="1"/>
</dbReference>
<dbReference type="GO" id="GO:0005524">
    <property type="term" value="F:ATP binding"/>
    <property type="evidence" value="ECO:0007669"/>
    <property type="project" value="UniProtKB-KW"/>
</dbReference>
<dbReference type="FunFam" id="3.40.50.300:FF:000520">
    <property type="entry name" value="probable ATP-dependent RNA helicase DDX23"/>
    <property type="match status" value="1"/>
</dbReference>
<evidence type="ECO:0000256" key="18">
    <source>
        <dbReference type="SAM" id="MobiDB-lite"/>
    </source>
</evidence>
<evidence type="ECO:0000256" key="13">
    <source>
        <dbReference type="ARBA" id="ARBA00062365"/>
    </source>
</evidence>
<dbReference type="PANTHER" id="PTHR47958">
    <property type="entry name" value="ATP-DEPENDENT RNA HELICASE DBP3"/>
    <property type="match status" value="1"/>
</dbReference>
<dbReference type="AlphaFoldDB" id="A0A6J1LFC9"/>
<dbReference type="Gene3D" id="3.40.50.300">
    <property type="entry name" value="P-loop containing nucleotide triphosphate hydrolases"/>
    <property type="match status" value="2"/>
</dbReference>
<comment type="similarity">
    <text evidence="10">Belongs to the DEAD box helicase family. DDX23/PRP28 subfamily.</text>
</comment>
<evidence type="ECO:0000256" key="4">
    <source>
        <dbReference type="ARBA" id="ARBA00022741"/>
    </source>
</evidence>
<feature type="domain" description="Helicase C-terminal" evidence="20">
    <location>
        <begin position="669"/>
        <end position="814"/>
    </location>
</feature>
<reference evidence="23 24" key="1">
    <citation type="submission" date="2025-04" db="UniProtKB">
        <authorList>
            <consortium name="RefSeq"/>
        </authorList>
    </citation>
    <scope>IDENTIFICATION</scope>
    <source>
        <strain evidence="23 24">15085-1641.00</strain>
        <tissue evidence="23 24">Whole body</tissue>
    </source>
</reference>
<evidence type="ECO:0000256" key="5">
    <source>
        <dbReference type="ARBA" id="ARBA00022801"/>
    </source>
</evidence>
<protein>
    <recommendedName>
        <fullName evidence="14">Probable ATP-dependent RNA helicase DDX23</fullName>
        <ecNumber evidence="2">3.6.4.13</ecNumber>
    </recommendedName>
    <alternativeName>
        <fullName evidence="15">DEAD box protein 23</fullName>
    </alternativeName>
</protein>
<evidence type="ECO:0000313" key="24">
    <source>
        <dbReference type="RefSeq" id="XP_023164908.1"/>
    </source>
</evidence>
<dbReference type="GO" id="GO:0005634">
    <property type="term" value="C:nucleus"/>
    <property type="evidence" value="ECO:0007669"/>
    <property type="project" value="UniProtKB-SubCell"/>
</dbReference>
<dbReference type="RefSeq" id="XP_023164907.1">
    <property type="nucleotide sequence ID" value="XM_023309139.2"/>
</dbReference>
<evidence type="ECO:0000256" key="15">
    <source>
        <dbReference type="ARBA" id="ARBA00075448"/>
    </source>
</evidence>
<evidence type="ECO:0000256" key="9">
    <source>
        <dbReference type="ARBA" id="ARBA00023242"/>
    </source>
</evidence>
<comment type="subunit">
    <text evidence="13">The phosphorylated form (by SRPK2) is a component of the U4/U6-U5 tri-snRNP complex composed of the U4, U6 and U5 snRNAs and at least PRPF3, PRPF4, PRPF6, PRPF8, PRPF31, SNRNP200, TXNL4A, WDR57, SNRNP40, DDX23, CD2BP2, PPIH, SNU13, EFTUD2, SART1 and USP39. Identified in the spliceosome C complex. Interacts with ERBB4. Interacts with ERCC6.</text>
</comment>
<evidence type="ECO:0000256" key="2">
    <source>
        <dbReference type="ARBA" id="ARBA00012552"/>
    </source>
</evidence>
<dbReference type="RefSeq" id="XP_023164908.1">
    <property type="nucleotide sequence ID" value="XM_023309140.2"/>
</dbReference>
<evidence type="ECO:0000313" key="23">
    <source>
        <dbReference type="RefSeq" id="XP_023164907.1"/>
    </source>
</evidence>
<dbReference type="PROSITE" id="PS51195">
    <property type="entry name" value="Q_MOTIF"/>
    <property type="match status" value="1"/>
</dbReference>
<feature type="region of interest" description="Disordered" evidence="18">
    <location>
        <begin position="206"/>
        <end position="254"/>
    </location>
</feature>
<dbReference type="Pfam" id="PF00270">
    <property type="entry name" value="DEAD"/>
    <property type="match status" value="1"/>
</dbReference>
<keyword evidence="5" id="KW-0378">Hydrolase</keyword>
<dbReference type="InterPro" id="IPR014001">
    <property type="entry name" value="Helicase_ATP-bd"/>
</dbReference>
<feature type="region of interest" description="Disordered" evidence="18">
    <location>
        <begin position="1"/>
        <end position="160"/>
    </location>
</feature>
<keyword evidence="7" id="KW-0067">ATP-binding</keyword>
<keyword evidence="22" id="KW-1185">Reference proteome</keyword>
<dbReference type="GO" id="GO:0003724">
    <property type="term" value="F:RNA helicase activity"/>
    <property type="evidence" value="ECO:0007669"/>
    <property type="project" value="UniProtKB-EC"/>
</dbReference>
<comment type="subcellular location">
    <subcellularLocation>
        <location evidence="1">Nucleus</location>
    </subcellularLocation>
</comment>
<gene>
    <name evidence="23 24 25" type="primary">LOC111595417</name>
</gene>
<dbReference type="Proteomes" id="UP000504633">
    <property type="component" value="Unplaced"/>
</dbReference>
<dbReference type="FunFam" id="3.40.50.300:FF:000322">
    <property type="entry name" value="probable ATP-dependent RNA helicase DDX23"/>
    <property type="match status" value="1"/>
</dbReference>
<dbReference type="CDD" id="cd17945">
    <property type="entry name" value="DEADc_DDX23"/>
    <property type="match status" value="1"/>
</dbReference>
<feature type="compositionally biased region" description="Polar residues" evidence="18">
    <location>
        <begin position="110"/>
        <end position="121"/>
    </location>
</feature>
<feature type="compositionally biased region" description="Basic and acidic residues" evidence="18">
    <location>
        <begin position="225"/>
        <end position="254"/>
    </location>
</feature>
<dbReference type="GO" id="GO:0003676">
    <property type="term" value="F:nucleic acid binding"/>
    <property type="evidence" value="ECO:0007669"/>
    <property type="project" value="InterPro"/>
</dbReference>
<comment type="catalytic activity">
    <reaction evidence="11">
        <text>ATP + H2O = ADP + phosphate + H(+)</text>
        <dbReference type="Rhea" id="RHEA:13065"/>
        <dbReference type="ChEBI" id="CHEBI:15377"/>
        <dbReference type="ChEBI" id="CHEBI:15378"/>
        <dbReference type="ChEBI" id="CHEBI:30616"/>
        <dbReference type="ChEBI" id="CHEBI:43474"/>
        <dbReference type="ChEBI" id="CHEBI:456216"/>
        <dbReference type="EC" id="3.6.4.13"/>
    </reaction>
</comment>
<feature type="compositionally biased region" description="Basic and acidic residues" evidence="18">
    <location>
        <begin position="70"/>
        <end position="108"/>
    </location>
</feature>
<feature type="domain" description="Helicase ATP-binding" evidence="19">
    <location>
        <begin position="438"/>
        <end position="642"/>
    </location>
</feature>
<dbReference type="EC" id="3.6.4.13" evidence="2"/>
<evidence type="ECO:0000313" key="22">
    <source>
        <dbReference type="Proteomes" id="UP000504633"/>
    </source>
</evidence>
<evidence type="ECO:0000256" key="8">
    <source>
        <dbReference type="ARBA" id="ARBA00023187"/>
    </source>
</evidence>
<keyword evidence="4" id="KW-0547">Nucleotide-binding</keyword>
<dbReference type="GO" id="GO:0016787">
    <property type="term" value="F:hydrolase activity"/>
    <property type="evidence" value="ECO:0007669"/>
    <property type="project" value="UniProtKB-KW"/>
</dbReference>
<evidence type="ECO:0000259" key="19">
    <source>
        <dbReference type="PROSITE" id="PS51192"/>
    </source>
</evidence>
<evidence type="ECO:0000256" key="1">
    <source>
        <dbReference type="ARBA" id="ARBA00004123"/>
    </source>
</evidence>
<dbReference type="PROSITE" id="PS51192">
    <property type="entry name" value="HELICASE_ATP_BIND_1"/>
    <property type="match status" value="1"/>
</dbReference>
<dbReference type="InterPro" id="IPR057479">
    <property type="entry name" value="PRP28/DDX23-like_helical"/>
</dbReference>
<dbReference type="SMART" id="SM00490">
    <property type="entry name" value="HELICc"/>
    <property type="match status" value="1"/>
</dbReference>
<feature type="compositionally biased region" description="Basic and acidic residues" evidence="18">
    <location>
        <begin position="12"/>
        <end position="63"/>
    </location>
</feature>
<name>A0A6J1LFC9_DROHY</name>
<dbReference type="RefSeq" id="XP_023164909.1">
    <property type="nucleotide sequence ID" value="XM_023309141.2"/>
</dbReference>
<dbReference type="InterPro" id="IPR000629">
    <property type="entry name" value="RNA-helicase_DEAD-box_CS"/>
</dbReference>
<evidence type="ECO:0000256" key="12">
    <source>
        <dbReference type="ARBA" id="ARBA00055288"/>
    </source>
</evidence>
<feature type="short sequence motif" description="Q motif" evidence="16">
    <location>
        <begin position="407"/>
        <end position="435"/>
    </location>
</feature>
<dbReference type="Pfam" id="PF25430">
    <property type="entry name" value="DDX23"/>
    <property type="match status" value="1"/>
</dbReference>
<evidence type="ECO:0000256" key="3">
    <source>
        <dbReference type="ARBA" id="ARBA00022664"/>
    </source>
</evidence>
<dbReference type="InterPro" id="IPR011545">
    <property type="entry name" value="DEAD/DEAH_box_helicase_dom"/>
</dbReference>
<dbReference type="PROSITE" id="PS00039">
    <property type="entry name" value="DEAD_ATP_HELICASE"/>
    <property type="match status" value="1"/>
</dbReference>
<keyword evidence="6 23" id="KW-0347">Helicase</keyword>
<evidence type="ECO:0000256" key="10">
    <source>
        <dbReference type="ARBA" id="ARBA00037954"/>
    </source>
</evidence>
<dbReference type="SUPFAM" id="SSF52540">
    <property type="entry name" value="P-loop containing nucleoside triphosphate hydrolases"/>
    <property type="match status" value="2"/>
</dbReference>
<evidence type="ECO:0000256" key="14">
    <source>
        <dbReference type="ARBA" id="ARBA00072905"/>
    </source>
</evidence>
<dbReference type="OMA" id="ARDIKHM"/>
<evidence type="ECO:0000256" key="11">
    <source>
        <dbReference type="ARBA" id="ARBA00047984"/>
    </source>
</evidence>
<feature type="compositionally biased region" description="Basic residues" evidence="18">
    <location>
        <begin position="1"/>
        <end position="11"/>
    </location>
</feature>
<organism evidence="22 25">
    <name type="scientific">Drosophila hydei</name>
    <name type="common">Fruit fly</name>
    <dbReference type="NCBI Taxonomy" id="7224"/>
    <lineage>
        <taxon>Eukaryota</taxon>
        <taxon>Metazoa</taxon>
        <taxon>Ecdysozoa</taxon>
        <taxon>Arthropoda</taxon>
        <taxon>Hexapoda</taxon>
        <taxon>Insecta</taxon>
        <taxon>Pterygota</taxon>
        <taxon>Neoptera</taxon>
        <taxon>Endopterygota</taxon>
        <taxon>Diptera</taxon>
        <taxon>Brachycera</taxon>
        <taxon>Muscomorpha</taxon>
        <taxon>Ephydroidea</taxon>
        <taxon>Drosophilidae</taxon>
        <taxon>Drosophila</taxon>
    </lineage>
</organism>
<feature type="coiled-coil region" evidence="17">
    <location>
        <begin position="165"/>
        <end position="202"/>
    </location>
</feature>
<dbReference type="OrthoDB" id="196131at2759"/>
<evidence type="ECO:0000256" key="7">
    <source>
        <dbReference type="ARBA" id="ARBA00022840"/>
    </source>
</evidence>
<accession>A0A6J1LFC9</accession>
<dbReference type="GO" id="GO:0010468">
    <property type="term" value="P:regulation of gene expression"/>
    <property type="evidence" value="ECO:0007669"/>
    <property type="project" value="UniProtKB-ARBA"/>
</dbReference>
<dbReference type="KEGG" id="dhe:111595417"/>
<evidence type="ECO:0000256" key="6">
    <source>
        <dbReference type="ARBA" id="ARBA00022806"/>
    </source>
</evidence>
<sequence>MVNDKKRRSRSRERYRDERGIGAADRDRERERERERERQRDRDVPRHRERDARDRQADREKERRQRRSRSREDRARRGGRSPDRQRPVRERSRERGARNGEFEKKLKLDNSGTVKGETTGTAGKPEDEQMDVKGDSKIKKEPLSLEELLDKKKREEEARSKPVFLTKEQRAVEALKRRQEEVERMRAARDAARDQLQATSNKTISGIATASASMPVAMPPPPPVKPERRERGGDRGERGGDRDRDKDSKRVEDLTHKDKEKELEAIRERYLGIVKKKRRVRRLNDRKFVFDWDAGEDTSIDYNNLYKERHHVQFFGRGNVAGIDIKEQKRTQSKFYGDLLEKRRTEAEKEQEKVRLKKMKRKEDKQKWDDRHWSEKDNDEMTERDWRIFREDYNITIKGGKIPNPIRSWSESGFPPEIIEIIDTVGYKEPTPIQRQAIPIGLQNRDIIGVAETGSGKTLAFLIPLLSWIQSLPKIERLEDVDQGPYAIIMAPTRELAQQIEEETTKFGQPLGIRTVVVVGGLSREEQGFRLRLGCEIVIATPGRLIDVLENRYLVLNQCTYIVLDEADRMIDMGFEPDVQKILEYMPVTNLKPDTEEAEDEKKLMENFYTKKKYRQTVMFTATMPPAVERLARSYLRRPATVYIGSVGKPTERTNQIVYMMGENDKRKKLMQILSAGIEPPVIIFVNQKKGADVLAKGLEKLGYNSCTLHGGKGQEQREYALAALKSGAKDILVATDVAGRGIDIKDVSLVINYDMAKSIEDYTHRIGRTGRAGKTGVAISFVTKDDSSLFYDLKQCVTASPVSVCPPELTNHPEAQHKPGTVVTKKRREEKIFA</sequence>
<comment type="function">
    <text evidence="12">Involved in pre-mRNA splicing and its phosphorylated form (by SRPK2) is required for spliceosomal B complex formation. Independently of its spliceosome formation function, required for the suppression of incorrect R-loops formed during transcription; R-loops are composed of a DNA:RNA hybrid and the associated non-template single-stranded DNA.</text>
</comment>
<keyword evidence="8" id="KW-0508">mRNA splicing</keyword>
<evidence type="ECO:0000313" key="25">
    <source>
        <dbReference type="RefSeq" id="XP_023164909.1"/>
    </source>
</evidence>
<dbReference type="InterPro" id="IPR001650">
    <property type="entry name" value="Helicase_C-like"/>
</dbReference>
<feature type="domain" description="DEAD-box RNA helicase Q" evidence="21">
    <location>
        <begin position="407"/>
        <end position="435"/>
    </location>
</feature>
<evidence type="ECO:0000256" key="17">
    <source>
        <dbReference type="SAM" id="Coils"/>
    </source>
</evidence>
<dbReference type="GeneID" id="111595417"/>
<evidence type="ECO:0000256" key="16">
    <source>
        <dbReference type="PROSITE-ProRule" id="PRU00552"/>
    </source>
</evidence>
<dbReference type="CDD" id="cd18787">
    <property type="entry name" value="SF2_C_DEAD"/>
    <property type="match status" value="1"/>
</dbReference>
<keyword evidence="3" id="KW-0507">mRNA processing</keyword>
<feature type="compositionally biased region" description="Basic and acidic residues" evidence="18">
    <location>
        <begin position="124"/>
        <end position="160"/>
    </location>
</feature>